<name>A0ABU8XUG2_9PROT</name>
<evidence type="ECO:0000256" key="7">
    <source>
        <dbReference type="ARBA" id="ARBA00022840"/>
    </source>
</evidence>
<evidence type="ECO:0000256" key="2">
    <source>
        <dbReference type="ARBA" id="ARBA00012052"/>
    </source>
</evidence>
<dbReference type="Proteomes" id="UP001375743">
    <property type="component" value="Unassembled WGS sequence"/>
</dbReference>
<evidence type="ECO:0000313" key="13">
    <source>
        <dbReference type="EMBL" id="MEK0084714.1"/>
    </source>
</evidence>
<dbReference type="PANTHER" id="PTHR43527">
    <property type="entry name" value="4-DIPHOSPHOCYTIDYL-2-C-METHYL-D-ERYTHRITOL KINASE, CHLOROPLASTIC"/>
    <property type="match status" value="1"/>
</dbReference>
<dbReference type="Gene3D" id="3.30.230.10">
    <property type="match status" value="1"/>
</dbReference>
<evidence type="ECO:0000259" key="12">
    <source>
        <dbReference type="Pfam" id="PF08544"/>
    </source>
</evidence>
<comment type="pathway">
    <text evidence="10">Isoprenoid biosynthesis; isopentenyl diphosphate biosynthesis via DXP pathway; isopentenyl diphosphate from 1-deoxy-D-xylulose 5-phosphate: step 3/6.</text>
</comment>
<organism evidence="13 14">
    <name type="scientific">Benzoatithermus flavus</name>
    <dbReference type="NCBI Taxonomy" id="3108223"/>
    <lineage>
        <taxon>Bacteria</taxon>
        <taxon>Pseudomonadati</taxon>
        <taxon>Pseudomonadota</taxon>
        <taxon>Alphaproteobacteria</taxon>
        <taxon>Geminicoccales</taxon>
        <taxon>Geminicoccaceae</taxon>
        <taxon>Benzoatithermus</taxon>
    </lineage>
</organism>
<keyword evidence="5 10" id="KW-0547">Nucleotide-binding</keyword>
<evidence type="ECO:0000256" key="6">
    <source>
        <dbReference type="ARBA" id="ARBA00022777"/>
    </source>
</evidence>
<dbReference type="NCBIfam" id="TIGR00154">
    <property type="entry name" value="ispE"/>
    <property type="match status" value="1"/>
</dbReference>
<feature type="domain" description="GHMP kinase C-terminal" evidence="12">
    <location>
        <begin position="214"/>
        <end position="280"/>
    </location>
</feature>
<comment type="similarity">
    <text evidence="1 10">Belongs to the GHMP kinase family. IspE subfamily.</text>
</comment>
<feature type="active site" evidence="10">
    <location>
        <position position="145"/>
    </location>
</feature>
<dbReference type="PANTHER" id="PTHR43527:SF2">
    <property type="entry name" value="4-DIPHOSPHOCYTIDYL-2-C-METHYL-D-ERYTHRITOL KINASE, CHLOROPLASTIC"/>
    <property type="match status" value="1"/>
</dbReference>
<keyword evidence="7 10" id="KW-0067">ATP-binding</keyword>
<dbReference type="GO" id="GO:0050515">
    <property type="term" value="F:4-(cytidine 5'-diphospho)-2-C-methyl-D-erythritol kinase activity"/>
    <property type="evidence" value="ECO:0007669"/>
    <property type="project" value="UniProtKB-EC"/>
</dbReference>
<dbReference type="Gene3D" id="3.30.70.890">
    <property type="entry name" value="GHMP kinase, C-terminal domain"/>
    <property type="match status" value="1"/>
</dbReference>
<evidence type="ECO:0000256" key="9">
    <source>
        <dbReference type="ARBA" id="ARBA00032554"/>
    </source>
</evidence>
<evidence type="ECO:0000256" key="5">
    <source>
        <dbReference type="ARBA" id="ARBA00022741"/>
    </source>
</evidence>
<dbReference type="InterPro" id="IPR004424">
    <property type="entry name" value="IspE"/>
</dbReference>
<comment type="caution">
    <text evidence="13">The sequence shown here is derived from an EMBL/GenBank/DDBJ whole genome shotgun (WGS) entry which is preliminary data.</text>
</comment>
<dbReference type="Pfam" id="PF08544">
    <property type="entry name" value="GHMP_kinases_C"/>
    <property type="match status" value="1"/>
</dbReference>
<feature type="domain" description="GHMP kinase N-terminal" evidence="11">
    <location>
        <begin position="75"/>
        <end position="152"/>
    </location>
</feature>
<protein>
    <recommendedName>
        <fullName evidence="3 10">4-diphosphocytidyl-2-C-methyl-D-erythritol kinase</fullName>
        <shortName evidence="10">CMK</shortName>
        <ecNumber evidence="2 10">2.7.1.148</ecNumber>
    </recommendedName>
    <alternativeName>
        <fullName evidence="9 10">4-(cytidine-5'-diphospho)-2-C-methyl-D-erythritol kinase</fullName>
    </alternativeName>
</protein>
<dbReference type="RefSeq" id="WP_418160562.1">
    <property type="nucleotide sequence ID" value="NZ_JBBLZC010000017.1"/>
</dbReference>
<reference evidence="13 14" key="1">
    <citation type="submission" date="2024-01" db="EMBL/GenBank/DDBJ databases">
        <title>Multi-omics insights into the function and evolution of sodium benzoate biodegradation pathways in Benzoatithermus flavus gen. nov., sp. nov. from hot spring.</title>
        <authorList>
            <person name="Hu C.-J."/>
            <person name="Li W.-J."/>
        </authorList>
    </citation>
    <scope>NUCLEOTIDE SEQUENCE [LARGE SCALE GENOMIC DNA]</scope>
    <source>
        <strain evidence="13 14">SYSU G07066</strain>
    </source>
</reference>
<evidence type="ECO:0000256" key="10">
    <source>
        <dbReference type="HAMAP-Rule" id="MF_00061"/>
    </source>
</evidence>
<dbReference type="EC" id="2.7.1.148" evidence="2 10"/>
<dbReference type="NCBIfam" id="NF011202">
    <property type="entry name" value="PRK14608.1"/>
    <property type="match status" value="1"/>
</dbReference>
<comment type="function">
    <text evidence="10">Catalyzes the phosphorylation of the position 2 hydroxy group of 4-diphosphocytidyl-2C-methyl-D-erythritol.</text>
</comment>
<dbReference type="Pfam" id="PF00288">
    <property type="entry name" value="GHMP_kinases_N"/>
    <property type="match status" value="1"/>
</dbReference>
<dbReference type="InterPro" id="IPR013750">
    <property type="entry name" value="GHMP_kinase_C_dom"/>
</dbReference>
<evidence type="ECO:0000256" key="4">
    <source>
        <dbReference type="ARBA" id="ARBA00022679"/>
    </source>
</evidence>
<dbReference type="InterPro" id="IPR006204">
    <property type="entry name" value="GHMP_kinase_N_dom"/>
</dbReference>
<evidence type="ECO:0000313" key="14">
    <source>
        <dbReference type="Proteomes" id="UP001375743"/>
    </source>
</evidence>
<comment type="catalytic activity">
    <reaction evidence="10">
        <text>4-CDP-2-C-methyl-D-erythritol + ATP = 4-CDP-2-C-methyl-D-erythritol 2-phosphate + ADP + H(+)</text>
        <dbReference type="Rhea" id="RHEA:18437"/>
        <dbReference type="ChEBI" id="CHEBI:15378"/>
        <dbReference type="ChEBI" id="CHEBI:30616"/>
        <dbReference type="ChEBI" id="CHEBI:57823"/>
        <dbReference type="ChEBI" id="CHEBI:57919"/>
        <dbReference type="ChEBI" id="CHEBI:456216"/>
        <dbReference type="EC" id="2.7.1.148"/>
    </reaction>
</comment>
<feature type="binding site" evidence="10">
    <location>
        <begin position="103"/>
        <end position="113"/>
    </location>
    <ligand>
        <name>ATP</name>
        <dbReference type="ChEBI" id="CHEBI:30616"/>
    </ligand>
</feature>
<dbReference type="EMBL" id="JBBLZC010000017">
    <property type="protein sequence ID" value="MEK0084714.1"/>
    <property type="molecule type" value="Genomic_DNA"/>
</dbReference>
<sequence length="296" mass="30993">MRPRSAAEPVLRERAPAKLNLDLLVTGRRPDGYHELDSLVVFADPADELRFAPAPLLQLEVAGPFAAELPTGEANIVLRAARLLAERTGVEGNARIGLVKRLPVAAGIGGGSADAAATLRGLRRLWNLSLDDRTLAALGLALGADVPVCLAGTPSRMRGIGERLEPLPNLPALDLVLVNPRRPLATAAVFGALRLERPSERDEPSALPRTPEALVERLAGTRNDLEAPARTLLPAIGEVLAALVSDPACRLARMSGSGPTCFGIFPDAAAARTAAARLAAARPDWWVVACRSGGGA</sequence>
<evidence type="ECO:0000256" key="8">
    <source>
        <dbReference type="ARBA" id="ARBA00023229"/>
    </source>
</evidence>
<keyword evidence="6 10" id="KW-0418">Kinase</keyword>
<accession>A0ABU8XUG2</accession>
<keyword evidence="14" id="KW-1185">Reference proteome</keyword>
<dbReference type="InterPro" id="IPR020568">
    <property type="entry name" value="Ribosomal_Su5_D2-typ_SF"/>
</dbReference>
<dbReference type="HAMAP" id="MF_00061">
    <property type="entry name" value="IspE"/>
    <property type="match status" value="1"/>
</dbReference>
<dbReference type="SUPFAM" id="SSF55060">
    <property type="entry name" value="GHMP Kinase, C-terminal domain"/>
    <property type="match status" value="1"/>
</dbReference>
<feature type="active site" evidence="10">
    <location>
        <position position="18"/>
    </location>
</feature>
<dbReference type="InterPro" id="IPR036554">
    <property type="entry name" value="GHMP_kinase_C_sf"/>
</dbReference>
<dbReference type="SUPFAM" id="SSF54211">
    <property type="entry name" value="Ribosomal protein S5 domain 2-like"/>
    <property type="match status" value="1"/>
</dbReference>
<evidence type="ECO:0000256" key="3">
    <source>
        <dbReference type="ARBA" id="ARBA00017473"/>
    </source>
</evidence>
<dbReference type="PIRSF" id="PIRSF010376">
    <property type="entry name" value="IspE"/>
    <property type="match status" value="1"/>
</dbReference>
<keyword evidence="8 10" id="KW-0414">Isoprene biosynthesis</keyword>
<gene>
    <name evidence="10" type="primary">ispE</name>
    <name evidence="13" type="ORF">U1T56_16285</name>
</gene>
<dbReference type="InterPro" id="IPR014721">
    <property type="entry name" value="Ribsml_uS5_D2-typ_fold_subgr"/>
</dbReference>
<keyword evidence="4 10" id="KW-0808">Transferase</keyword>
<proteinExistence type="inferred from homology"/>
<evidence type="ECO:0000256" key="1">
    <source>
        <dbReference type="ARBA" id="ARBA00009684"/>
    </source>
</evidence>
<evidence type="ECO:0000259" key="11">
    <source>
        <dbReference type="Pfam" id="PF00288"/>
    </source>
</evidence>